<name>A0ABD2Z3B7_9GENT</name>
<feature type="compositionally biased region" description="Basic and acidic residues" evidence="1">
    <location>
        <begin position="35"/>
        <end position="53"/>
    </location>
</feature>
<evidence type="ECO:0000313" key="2">
    <source>
        <dbReference type="EMBL" id="KAL3512830.1"/>
    </source>
</evidence>
<keyword evidence="3" id="KW-1185">Reference proteome</keyword>
<reference evidence="2 3" key="1">
    <citation type="submission" date="2024-11" db="EMBL/GenBank/DDBJ databases">
        <title>A near-complete genome assembly of Cinchona calisaya.</title>
        <authorList>
            <person name="Lian D.C."/>
            <person name="Zhao X.W."/>
            <person name="Wei L."/>
        </authorList>
    </citation>
    <scope>NUCLEOTIDE SEQUENCE [LARGE SCALE GENOMIC DNA]</scope>
    <source>
        <tissue evidence="2">Nenye</tissue>
    </source>
</reference>
<evidence type="ECO:0000256" key="1">
    <source>
        <dbReference type="SAM" id="MobiDB-lite"/>
    </source>
</evidence>
<gene>
    <name evidence="2" type="ORF">ACH5RR_025547</name>
</gene>
<feature type="region of interest" description="Disordered" evidence="1">
    <location>
        <begin position="1"/>
        <end position="58"/>
    </location>
</feature>
<comment type="caution">
    <text evidence="2">The sequence shown here is derived from an EMBL/GenBank/DDBJ whole genome shotgun (WGS) entry which is preliminary data.</text>
</comment>
<accession>A0ABD2Z3B7</accession>
<feature type="compositionally biased region" description="Basic and acidic residues" evidence="1">
    <location>
        <begin position="1"/>
        <end position="20"/>
    </location>
</feature>
<dbReference type="AlphaFoldDB" id="A0ABD2Z3B7"/>
<dbReference type="Proteomes" id="UP001630127">
    <property type="component" value="Unassembled WGS sequence"/>
</dbReference>
<dbReference type="EMBL" id="JBJUIK010000011">
    <property type="protein sequence ID" value="KAL3512830.1"/>
    <property type="molecule type" value="Genomic_DNA"/>
</dbReference>
<organism evidence="2 3">
    <name type="scientific">Cinchona calisaya</name>
    <dbReference type="NCBI Taxonomy" id="153742"/>
    <lineage>
        <taxon>Eukaryota</taxon>
        <taxon>Viridiplantae</taxon>
        <taxon>Streptophyta</taxon>
        <taxon>Embryophyta</taxon>
        <taxon>Tracheophyta</taxon>
        <taxon>Spermatophyta</taxon>
        <taxon>Magnoliopsida</taxon>
        <taxon>eudicotyledons</taxon>
        <taxon>Gunneridae</taxon>
        <taxon>Pentapetalae</taxon>
        <taxon>asterids</taxon>
        <taxon>lamiids</taxon>
        <taxon>Gentianales</taxon>
        <taxon>Rubiaceae</taxon>
        <taxon>Cinchonoideae</taxon>
        <taxon>Cinchoneae</taxon>
        <taxon>Cinchona</taxon>
    </lineage>
</organism>
<proteinExistence type="predicted"/>
<protein>
    <submittedName>
        <fullName evidence="2">Uncharacterized protein</fullName>
    </submittedName>
</protein>
<evidence type="ECO:0000313" key="3">
    <source>
        <dbReference type="Proteomes" id="UP001630127"/>
    </source>
</evidence>
<sequence>MCPMYKEGKGRYEEKEREELEGSSQGKETNSEENVGARKDSEGRLVLGERGEGKGNWAKEGLGRVGVELGIVKEGWSSGVVEE</sequence>